<evidence type="ECO:0000313" key="3">
    <source>
        <dbReference type="Proteomes" id="UP001168972"/>
    </source>
</evidence>
<sequence length="153" mass="16915">MAARSYTAIIQPTGDSKSDYIAEAKVILRANGNLQSTTTTAQYTNLKLVTIDEIESDVVGKSIYELFEVYWLNNNDNDDDNVDDREVPERLKISEKCCAVTLDGQKPGSIKLKNALTRRQGANCNGGDEKPPLPDTDIYFGEDHDPANTDTVK</sequence>
<accession>A0AA39G5C0</accession>
<reference evidence="2" key="2">
    <citation type="submission" date="2023-03" db="EMBL/GenBank/DDBJ databases">
        <authorList>
            <person name="Inwood S.N."/>
            <person name="Skelly J.G."/>
            <person name="Guhlin J."/>
            <person name="Harrop T.W.R."/>
            <person name="Goldson S.G."/>
            <person name="Dearden P.K."/>
        </authorList>
    </citation>
    <scope>NUCLEOTIDE SEQUENCE</scope>
    <source>
        <strain evidence="2">Lincoln</strain>
        <tissue evidence="2">Whole body</tissue>
    </source>
</reference>
<comment type="caution">
    <text evidence="2">The sequence shown here is derived from an EMBL/GenBank/DDBJ whole genome shotgun (WGS) entry which is preliminary data.</text>
</comment>
<dbReference type="Proteomes" id="UP001168972">
    <property type="component" value="Unassembled WGS sequence"/>
</dbReference>
<dbReference type="AlphaFoldDB" id="A0AA39G5C0"/>
<dbReference type="EMBL" id="JAQQBR010000002">
    <property type="protein sequence ID" value="KAK0181678.1"/>
    <property type="molecule type" value="Genomic_DNA"/>
</dbReference>
<organism evidence="2 3">
    <name type="scientific">Microctonus hyperodae</name>
    <name type="common">Parasitoid wasp</name>
    <dbReference type="NCBI Taxonomy" id="165561"/>
    <lineage>
        <taxon>Eukaryota</taxon>
        <taxon>Metazoa</taxon>
        <taxon>Ecdysozoa</taxon>
        <taxon>Arthropoda</taxon>
        <taxon>Hexapoda</taxon>
        <taxon>Insecta</taxon>
        <taxon>Pterygota</taxon>
        <taxon>Neoptera</taxon>
        <taxon>Endopterygota</taxon>
        <taxon>Hymenoptera</taxon>
        <taxon>Apocrita</taxon>
        <taxon>Ichneumonoidea</taxon>
        <taxon>Braconidae</taxon>
        <taxon>Euphorinae</taxon>
        <taxon>Microctonus</taxon>
    </lineage>
</organism>
<evidence type="ECO:0000313" key="2">
    <source>
        <dbReference type="EMBL" id="KAK0181678.1"/>
    </source>
</evidence>
<proteinExistence type="predicted"/>
<protein>
    <submittedName>
        <fullName evidence="2">Uncharacterized protein</fullName>
    </submittedName>
</protein>
<gene>
    <name evidence="2" type="ORF">PV327_003943</name>
</gene>
<feature type="region of interest" description="Disordered" evidence="1">
    <location>
        <begin position="121"/>
        <end position="153"/>
    </location>
</feature>
<feature type="compositionally biased region" description="Basic and acidic residues" evidence="1">
    <location>
        <begin position="141"/>
        <end position="153"/>
    </location>
</feature>
<name>A0AA39G5C0_MICHY</name>
<reference evidence="2" key="1">
    <citation type="journal article" date="2023" name="bioRxiv">
        <title>Scaffold-level genome assemblies of two parasitoid biocontrol wasps reveal the parthenogenesis mechanism and an associated novel virus.</title>
        <authorList>
            <person name="Inwood S."/>
            <person name="Skelly J."/>
            <person name="Guhlin J."/>
            <person name="Harrop T."/>
            <person name="Goldson S."/>
            <person name="Dearden P."/>
        </authorList>
    </citation>
    <scope>NUCLEOTIDE SEQUENCE</scope>
    <source>
        <strain evidence="2">Lincoln</strain>
        <tissue evidence="2">Whole body</tissue>
    </source>
</reference>
<feature type="non-terminal residue" evidence="2">
    <location>
        <position position="1"/>
    </location>
</feature>
<evidence type="ECO:0000256" key="1">
    <source>
        <dbReference type="SAM" id="MobiDB-lite"/>
    </source>
</evidence>
<keyword evidence="3" id="KW-1185">Reference proteome</keyword>